<dbReference type="OrthoDB" id="5215637at2759"/>
<feature type="region of interest" description="Disordered" evidence="1">
    <location>
        <begin position="211"/>
        <end position="243"/>
    </location>
</feature>
<evidence type="ECO:0000313" key="3">
    <source>
        <dbReference type="EMBL" id="KAF1962667.1"/>
    </source>
</evidence>
<feature type="transmembrane region" description="Helical" evidence="2">
    <location>
        <begin position="182"/>
        <end position="202"/>
    </location>
</feature>
<reference evidence="3" key="1">
    <citation type="journal article" date="2020" name="Stud. Mycol.">
        <title>101 Dothideomycetes genomes: a test case for predicting lifestyles and emergence of pathogens.</title>
        <authorList>
            <person name="Haridas S."/>
            <person name="Albert R."/>
            <person name="Binder M."/>
            <person name="Bloem J."/>
            <person name="Labutti K."/>
            <person name="Salamov A."/>
            <person name="Andreopoulos B."/>
            <person name="Baker S."/>
            <person name="Barry K."/>
            <person name="Bills G."/>
            <person name="Bluhm B."/>
            <person name="Cannon C."/>
            <person name="Castanera R."/>
            <person name="Culley D."/>
            <person name="Daum C."/>
            <person name="Ezra D."/>
            <person name="Gonzalez J."/>
            <person name="Henrissat B."/>
            <person name="Kuo A."/>
            <person name="Liang C."/>
            <person name="Lipzen A."/>
            <person name="Lutzoni F."/>
            <person name="Magnuson J."/>
            <person name="Mondo S."/>
            <person name="Nolan M."/>
            <person name="Ohm R."/>
            <person name="Pangilinan J."/>
            <person name="Park H.-J."/>
            <person name="Ramirez L."/>
            <person name="Alfaro M."/>
            <person name="Sun H."/>
            <person name="Tritt A."/>
            <person name="Yoshinaga Y."/>
            <person name="Zwiers L.-H."/>
            <person name="Turgeon B."/>
            <person name="Goodwin S."/>
            <person name="Spatafora J."/>
            <person name="Crous P."/>
            <person name="Grigoriev I."/>
        </authorList>
    </citation>
    <scope>NUCLEOTIDE SEQUENCE</scope>
    <source>
        <strain evidence="3">CBS 675.92</strain>
    </source>
</reference>
<organism evidence="3 4">
    <name type="scientific">Byssothecium circinans</name>
    <dbReference type="NCBI Taxonomy" id="147558"/>
    <lineage>
        <taxon>Eukaryota</taxon>
        <taxon>Fungi</taxon>
        <taxon>Dikarya</taxon>
        <taxon>Ascomycota</taxon>
        <taxon>Pezizomycotina</taxon>
        <taxon>Dothideomycetes</taxon>
        <taxon>Pleosporomycetidae</taxon>
        <taxon>Pleosporales</taxon>
        <taxon>Massarineae</taxon>
        <taxon>Massarinaceae</taxon>
        <taxon>Byssothecium</taxon>
    </lineage>
</organism>
<keyword evidence="2" id="KW-0812">Transmembrane</keyword>
<proteinExistence type="predicted"/>
<name>A0A6A5UNL7_9PLEO</name>
<sequence>MALHLRASTLPTTCYTPSGRKTDFDTLSYIPCNITAIENGKHSACRAVTDRCLPHKCAPGMGIGEWELGDGYWCCAKGNVTEYKSRGTVNTTCCDTDGLAFGGQDAVVYATAQVKLDLKTSLDATQIRTATATGSSATPSPFSTSVLSLGTSTAASVNPSSPTSPSTVAGTSSSNSNIARGVGFGIGIPAAVAILIALIFLLHRYRQRRKMQGHQEHSDPSQHNMPQTLAYNTSHTPPFSSHP</sequence>
<accession>A0A6A5UNL7</accession>
<evidence type="ECO:0000256" key="1">
    <source>
        <dbReference type="SAM" id="MobiDB-lite"/>
    </source>
</evidence>
<keyword evidence="2" id="KW-0472">Membrane</keyword>
<dbReference type="AlphaFoldDB" id="A0A6A5UNL7"/>
<feature type="compositionally biased region" description="Polar residues" evidence="1">
    <location>
        <begin position="221"/>
        <end position="243"/>
    </location>
</feature>
<keyword evidence="2" id="KW-1133">Transmembrane helix</keyword>
<feature type="region of interest" description="Disordered" evidence="1">
    <location>
        <begin position="153"/>
        <end position="173"/>
    </location>
</feature>
<evidence type="ECO:0008006" key="5">
    <source>
        <dbReference type="Google" id="ProtNLM"/>
    </source>
</evidence>
<keyword evidence="4" id="KW-1185">Reference proteome</keyword>
<dbReference type="Proteomes" id="UP000800035">
    <property type="component" value="Unassembled WGS sequence"/>
</dbReference>
<gene>
    <name evidence="3" type="ORF">CC80DRAFT_530628</name>
</gene>
<protein>
    <recommendedName>
        <fullName evidence="5">Mid2 domain-containing protein</fullName>
    </recommendedName>
</protein>
<evidence type="ECO:0000313" key="4">
    <source>
        <dbReference type="Proteomes" id="UP000800035"/>
    </source>
</evidence>
<evidence type="ECO:0000256" key="2">
    <source>
        <dbReference type="SAM" id="Phobius"/>
    </source>
</evidence>
<dbReference type="EMBL" id="ML976978">
    <property type="protein sequence ID" value="KAF1962667.1"/>
    <property type="molecule type" value="Genomic_DNA"/>
</dbReference>